<feature type="compositionally biased region" description="Basic residues" evidence="1">
    <location>
        <begin position="76"/>
        <end position="91"/>
    </location>
</feature>
<dbReference type="EMBL" id="CAHIKZ030003793">
    <property type="protein sequence ID" value="CAE1304083.1"/>
    <property type="molecule type" value="Genomic_DNA"/>
</dbReference>
<comment type="caution">
    <text evidence="2">The sequence shown here is derived from an EMBL/GenBank/DDBJ whole genome shotgun (WGS) entry which is preliminary data.</text>
</comment>
<sequence length="217" mass="23206">MKAPPAPSGAKPRYAPSDMAVPGSTGRKRPVRGSKPGDTTHSFRSGYRHRRGQQRPDIIVRQAPRSVDTCPNAAHAGRHNGSGRRASRSTHRPSFARTMAVVVICGSPVASPGENSFRACPWQGDCRQNKAAAHRISIASCRHPDIALALRSVNQVNHKPSASRPQNGAIGPALSDGAAGRLFSFVPFFARAEQVCALISGDQATLSQLPDWLDNPH</sequence>
<evidence type="ECO:0000256" key="1">
    <source>
        <dbReference type="SAM" id="MobiDB-lite"/>
    </source>
</evidence>
<name>A0A812DN73_ACAPH</name>
<gene>
    <name evidence="2" type="ORF">SPHA_56754</name>
</gene>
<proteinExistence type="predicted"/>
<dbReference type="AlphaFoldDB" id="A0A812DN73"/>
<organism evidence="2 3">
    <name type="scientific">Acanthosepion pharaonis</name>
    <name type="common">Pharaoh cuttlefish</name>
    <name type="synonym">Sepia pharaonis</name>
    <dbReference type="NCBI Taxonomy" id="158019"/>
    <lineage>
        <taxon>Eukaryota</taxon>
        <taxon>Metazoa</taxon>
        <taxon>Spiralia</taxon>
        <taxon>Lophotrochozoa</taxon>
        <taxon>Mollusca</taxon>
        <taxon>Cephalopoda</taxon>
        <taxon>Coleoidea</taxon>
        <taxon>Decapodiformes</taxon>
        <taxon>Sepiida</taxon>
        <taxon>Sepiina</taxon>
        <taxon>Sepiidae</taxon>
        <taxon>Acanthosepion</taxon>
    </lineage>
</organism>
<evidence type="ECO:0000313" key="2">
    <source>
        <dbReference type="EMBL" id="CAE1304083.1"/>
    </source>
</evidence>
<keyword evidence="3" id="KW-1185">Reference proteome</keyword>
<evidence type="ECO:0000313" key="3">
    <source>
        <dbReference type="Proteomes" id="UP000597762"/>
    </source>
</evidence>
<feature type="region of interest" description="Disordered" evidence="1">
    <location>
        <begin position="1"/>
        <end position="93"/>
    </location>
</feature>
<protein>
    <submittedName>
        <fullName evidence="2">Uncharacterized protein</fullName>
    </submittedName>
</protein>
<accession>A0A812DN73</accession>
<dbReference type="Proteomes" id="UP000597762">
    <property type="component" value="Unassembled WGS sequence"/>
</dbReference>
<reference evidence="2" key="1">
    <citation type="submission" date="2021-01" db="EMBL/GenBank/DDBJ databases">
        <authorList>
            <person name="Li R."/>
            <person name="Bekaert M."/>
        </authorList>
    </citation>
    <scope>NUCLEOTIDE SEQUENCE</scope>
    <source>
        <strain evidence="2">Farmed</strain>
    </source>
</reference>